<dbReference type="PANTHER" id="PTHR42978:SF5">
    <property type="entry name" value="METALLO-BETA-LACTAMASE DOMAIN-CONTAINING PROTEIN"/>
    <property type="match status" value="1"/>
</dbReference>
<dbReference type="CDD" id="cd07730">
    <property type="entry name" value="metallo-hydrolase-like_MBL-fold"/>
    <property type="match status" value="1"/>
</dbReference>
<dbReference type="InterPro" id="IPR001279">
    <property type="entry name" value="Metallo-B-lactamas"/>
</dbReference>
<sequence>MFLHSSLSLLLTFLVGEASASYRDLGIPASSSTVEVRVFNVQNSTVIDKAHTFIHPIVAGHENASFPDHAFLVDHKESQKRILIDLGFRKDVLNYAPSVTPFFTSGVIQFESLAKDITDLLRDGGIPLESIDAVIWSHTHFDHIGDMSKFPNTTRLVIGSETDTSTFPTFPNATLQESDLAGREITKINFTTASLNFRGLSAIDYFGDGSLYLLNTPGHLPGHMSALARVTPTSFVLVGGDVFHYAGQMRPRPAFQTNFPCPAHLLEETKSSISTDFFWSPHSEDGAFDLSSRAQQFLAISDTPDSFYAAPVTAQVSQDKLAAFDADPDVFVIITHDISLISSLPYFPASLNNWQAIQLKEKTVWNFVDKTNPGFVLGPI</sequence>
<keyword evidence="2" id="KW-0479">Metal-binding</keyword>
<dbReference type="InterPro" id="IPR051013">
    <property type="entry name" value="MBL_superfamily_lactonases"/>
</dbReference>
<accession>A0AAD7J8C7</accession>
<evidence type="ECO:0000313" key="8">
    <source>
        <dbReference type="Proteomes" id="UP001215598"/>
    </source>
</evidence>
<keyword evidence="8" id="KW-1185">Reference proteome</keyword>
<dbReference type="PANTHER" id="PTHR42978">
    <property type="entry name" value="QUORUM-QUENCHING LACTONASE YTNP-RELATED-RELATED"/>
    <property type="match status" value="1"/>
</dbReference>
<comment type="caution">
    <text evidence="7">The sequence shown here is derived from an EMBL/GenBank/DDBJ whole genome shotgun (WGS) entry which is preliminary data.</text>
</comment>
<keyword evidence="5" id="KW-0732">Signal</keyword>
<comment type="similarity">
    <text evidence="1">Belongs to the metallo-beta-lactamase superfamily.</text>
</comment>
<dbReference type="Proteomes" id="UP001215598">
    <property type="component" value="Unassembled WGS sequence"/>
</dbReference>
<reference evidence="7" key="1">
    <citation type="submission" date="2023-03" db="EMBL/GenBank/DDBJ databases">
        <title>Massive genome expansion in bonnet fungi (Mycena s.s.) driven by repeated elements and novel gene families across ecological guilds.</title>
        <authorList>
            <consortium name="Lawrence Berkeley National Laboratory"/>
            <person name="Harder C.B."/>
            <person name="Miyauchi S."/>
            <person name="Viragh M."/>
            <person name="Kuo A."/>
            <person name="Thoen E."/>
            <person name="Andreopoulos B."/>
            <person name="Lu D."/>
            <person name="Skrede I."/>
            <person name="Drula E."/>
            <person name="Henrissat B."/>
            <person name="Morin E."/>
            <person name="Kohler A."/>
            <person name="Barry K."/>
            <person name="LaButti K."/>
            <person name="Morin E."/>
            <person name="Salamov A."/>
            <person name="Lipzen A."/>
            <person name="Mereny Z."/>
            <person name="Hegedus B."/>
            <person name="Baldrian P."/>
            <person name="Stursova M."/>
            <person name="Weitz H."/>
            <person name="Taylor A."/>
            <person name="Grigoriev I.V."/>
            <person name="Nagy L.G."/>
            <person name="Martin F."/>
            <person name="Kauserud H."/>
        </authorList>
    </citation>
    <scope>NUCLEOTIDE SEQUENCE</scope>
    <source>
        <strain evidence="7">CBHHK182m</strain>
    </source>
</reference>
<feature type="chain" id="PRO_5042209368" evidence="5">
    <location>
        <begin position="21"/>
        <end position="380"/>
    </location>
</feature>
<evidence type="ECO:0000256" key="2">
    <source>
        <dbReference type="ARBA" id="ARBA00022723"/>
    </source>
</evidence>
<dbReference type="InterPro" id="IPR036866">
    <property type="entry name" value="RibonucZ/Hydroxyglut_hydro"/>
</dbReference>
<dbReference type="Gene3D" id="3.60.15.10">
    <property type="entry name" value="Ribonuclease Z/Hydroxyacylglutathione hydrolase-like"/>
    <property type="match status" value="1"/>
</dbReference>
<dbReference type="AlphaFoldDB" id="A0AAD7J8C7"/>
<evidence type="ECO:0000256" key="5">
    <source>
        <dbReference type="SAM" id="SignalP"/>
    </source>
</evidence>
<dbReference type="EMBL" id="JARKIB010000040">
    <property type="protein sequence ID" value="KAJ7759210.1"/>
    <property type="molecule type" value="Genomic_DNA"/>
</dbReference>
<protein>
    <submittedName>
        <fullName evidence="7">Beta-lactamase-like protein</fullName>
    </submittedName>
</protein>
<dbReference type="GO" id="GO:0046872">
    <property type="term" value="F:metal ion binding"/>
    <property type="evidence" value="ECO:0007669"/>
    <property type="project" value="UniProtKB-KW"/>
</dbReference>
<evidence type="ECO:0000256" key="1">
    <source>
        <dbReference type="ARBA" id="ARBA00007749"/>
    </source>
</evidence>
<dbReference type="SMART" id="SM00849">
    <property type="entry name" value="Lactamase_B"/>
    <property type="match status" value="1"/>
</dbReference>
<feature type="domain" description="Metallo-beta-lactamase" evidence="6">
    <location>
        <begin position="67"/>
        <end position="282"/>
    </location>
</feature>
<evidence type="ECO:0000259" key="6">
    <source>
        <dbReference type="SMART" id="SM00849"/>
    </source>
</evidence>
<dbReference type="GO" id="GO:0016787">
    <property type="term" value="F:hydrolase activity"/>
    <property type="evidence" value="ECO:0007669"/>
    <property type="project" value="UniProtKB-KW"/>
</dbReference>
<evidence type="ECO:0000313" key="7">
    <source>
        <dbReference type="EMBL" id="KAJ7759210.1"/>
    </source>
</evidence>
<name>A0AAD7J8C7_9AGAR</name>
<keyword evidence="3" id="KW-0378">Hydrolase</keyword>
<organism evidence="7 8">
    <name type="scientific">Mycena metata</name>
    <dbReference type="NCBI Taxonomy" id="1033252"/>
    <lineage>
        <taxon>Eukaryota</taxon>
        <taxon>Fungi</taxon>
        <taxon>Dikarya</taxon>
        <taxon>Basidiomycota</taxon>
        <taxon>Agaricomycotina</taxon>
        <taxon>Agaricomycetes</taxon>
        <taxon>Agaricomycetidae</taxon>
        <taxon>Agaricales</taxon>
        <taxon>Marasmiineae</taxon>
        <taxon>Mycenaceae</taxon>
        <taxon>Mycena</taxon>
    </lineage>
</organism>
<feature type="signal peptide" evidence="5">
    <location>
        <begin position="1"/>
        <end position="20"/>
    </location>
</feature>
<evidence type="ECO:0000256" key="3">
    <source>
        <dbReference type="ARBA" id="ARBA00022801"/>
    </source>
</evidence>
<dbReference type="Pfam" id="PF00753">
    <property type="entry name" value="Lactamase_B"/>
    <property type="match status" value="1"/>
</dbReference>
<proteinExistence type="inferred from homology"/>
<gene>
    <name evidence="7" type="ORF">B0H16DRAFT_1534798</name>
</gene>
<evidence type="ECO:0000256" key="4">
    <source>
        <dbReference type="ARBA" id="ARBA00022833"/>
    </source>
</evidence>
<keyword evidence="4" id="KW-0862">Zinc</keyword>
<dbReference type="SUPFAM" id="SSF56281">
    <property type="entry name" value="Metallo-hydrolase/oxidoreductase"/>
    <property type="match status" value="1"/>
</dbReference>